<evidence type="ECO:0000313" key="2">
    <source>
        <dbReference type="Proteomes" id="UP000182491"/>
    </source>
</evidence>
<gene>
    <name evidence="1" type="ORF">SAMN04487941_3378</name>
</gene>
<keyword evidence="2" id="KW-1185">Reference proteome</keyword>
<dbReference type="Proteomes" id="UP000182491">
    <property type="component" value="Unassembled WGS sequence"/>
</dbReference>
<evidence type="ECO:0000313" key="1">
    <source>
        <dbReference type="EMBL" id="SFU92297.1"/>
    </source>
</evidence>
<organism evidence="1 2">
    <name type="scientific">Pontibacter akesuensis</name>
    <dbReference type="NCBI Taxonomy" id="388950"/>
    <lineage>
        <taxon>Bacteria</taxon>
        <taxon>Pseudomonadati</taxon>
        <taxon>Bacteroidota</taxon>
        <taxon>Cytophagia</taxon>
        <taxon>Cytophagales</taxon>
        <taxon>Hymenobacteraceae</taxon>
        <taxon>Pontibacter</taxon>
    </lineage>
</organism>
<accession>A0A1I7K4C5</accession>
<reference evidence="2" key="1">
    <citation type="submission" date="2016-10" db="EMBL/GenBank/DDBJ databases">
        <authorList>
            <person name="Varghese N."/>
        </authorList>
    </citation>
    <scope>NUCLEOTIDE SEQUENCE [LARGE SCALE GENOMIC DNA]</scope>
    <source>
        <strain evidence="2">DSM 18820</strain>
    </source>
</reference>
<sequence length="82" mass="9320">MLFSPPAGECPVLILSRNRPYFKPPKSVVVTIGLKIGSHWRKPLTLILLLWHDVTLQMKKISGITTENPACLDWVFCILYTL</sequence>
<protein>
    <submittedName>
        <fullName evidence="1">Uncharacterized protein</fullName>
    </submittedName>
</protein>
<dbReference type="AlphaFoldDB" id="A0A1I7K4C5"/>
<name>A0A1I7K4C5_9BACT</name>
<proteinExistence type="predicted"/>
<dbReference type="EMBL" id="FPCA01000004">
    <property type="protein sequence ID" value="SFU92297.1"/>
    <property type="molecule type" value="Genomic_DNA"/>
</dbReference>